<comment type="similarity">
    <text evidence="2 6">Belongs to the DP1 family.</text>
</comment>
<feature type="transmembrane region" description="Helical" evidence="6">
    <location>
        <begin position="38"/>
        <end position="56"/>
    </location>
</feature>
<dbReference type="AlphaFoldDB" id="A0A9N9AWE2"/>
<evidence type="ECO:0000256" key="3">
    <source>
        <dbReference type="ARBA" id="ARBA00022692"/>
    </source>
</evidence>
<keyword evidence="8" id="KW-1185">Reference proteome</keyword>
<dbReference type="GO" id="GO:0016020">
    <property type="term" value="C:membrane"/>
    <property type="evidence" value="ECO:0007669"/>
    <property type="project" value="UniProtKB-SubCell"/>
</dbReference>
<name>A0A9N9AWE2_9GLOM</name>
<evidence type="ECO:0000256" key="6">
    <source>
        <dbReference type="RuleBase" id="RU362006"/>
    </source>
</evidence>
<evidence type="ECO:0000256" key="5">
    <source>
        <dbReference type="ARBA" id="ARBA00023136"/>
    </source>
</evidence>
<evidence type="ECO:0000313" key="7">
    <source>
        <dbReference type="EMBL" id="CAG8544763.1"/>
    </source>
</evidence>
<accession>A0A9N9AWE2</accession>
<organism evidence="7 8">
    <name type="scientific">Ambispora gerdemannii</name>
    <dbReference type="NCBI Taxonomy" id="144530"/>
    <lineage>
        <taxon>Eukaryota</taxon>
        <taxon>Fungi</taxon>
        <taxon>Fungi incertae sedis</taxon>
        <taxon>Mucoromycota</taxon>
        <taxon>Glomeromycotina</taxon>
        <taxon>Glomeromycetes</taxon>
        <taxon>Archaeosporales</taxon>
        <taxon>Ambisporaceae</taxon>
        <taxon>Ambispora</taxon>
    </lineage>
</organism>
<protein>
    <recommendedName>
        <fullName evidence="6">Protein YOP1</fullName>
    </recommendedName>
</protein>
<proteinExistence type="inferred from homology"/>
<evidence type="ECO:0000313" key="8">
    <source>
        <dbReference type="Proteomes" id="UP000789831"/>
    </source>
</evidence>
<dbReference type="Pfam" id="PF03134">
    <property type="entry name" value="TB2_DP1_HVA22"/>
    <property type="match status" value="1"/>
</dbReference>
<evidence type="ECO:0000256" key="1">
    <source>
        <dbReference type="ARBA" id="ARBA00004141"/>
    </source>
</evidence>
<gene>
    <name evidence="7" type="ORF">AGERDE_LOCUS6364</name>
</gene>
<keyword evidence="4 6" id="KW-1133">Transmembrane helix</keyword>
<keyword evidence="3 6" id="KW-0812">Transmembrane</keyword>
<comment type="subcellular location">
    <subcellularLocation>
        <location evidence="1 6">Membrane</location>
        <topology evidence="1 6">Multi-pass membrane protein</topology>
    </subcellularLocation>
</comment>
<dbReference type="OrthoDB" id="10009287at2759"/>
<evidence type="ECO:0000256" key="2">
    <source>
        <dbReference type="ARBA" id="ARBA00008573"/>
    </source>
</evidence>
<comment type="caution">
    <text evidence="7">The sequence shown here is derived from an EMBL/GenBank/DDBJ whole genome shotgun (WGS) entry which is preliminary data.</text>
</comment>
<dbReference type="PANTHER" id="PTHR12300:SF161">
    <property type="entry name" value="RECEPTOR EXPRESSION-ENHANCING PROTEIN"/>
    <property type="match status" value="1"/>
</dbReference>
<dbReference type="EMBL" id="CAJVPL010000979">
    <property type="protein sequence ID" value="CAG8544763.1"/>
    <property type="molecule type" value="Genomic_DNA"/>
</dbReference>
<sequence length="188" mass="21500">MDNVQTKFKYYNAQFDKELSKYPQVIKLEQHTSIPKTYIAAGTASIIFLLIFFNFWGQLLSNILAWGYPAYASFKAIESVDKADDTQWLTYWLALPQFKGAQIVYGRFLRPFLLNYQADVDKIASKLRAKADHVANTAMHATTPYSPKLKNLLDLVSSIALNKNLRVQVLLRASQSSEERTDVRIVSR</sequence>
<comment type="caution">
    <text evidence="6">Lacks conserved residue(s) required for the propagation of feature annotation.</text>
</comment>
<evidence type="ECO:0000256" key="4">
    <source>
        <dbReference type="ARBA" id="ARBA00022989"/>
    </source>
</evidence>
<reference evidence="7" key="1">
    <citation type="submission" date="2021-06" db="EMBL/GenBank/DDBJ databases">
        <authorList>
            <person name="Kallberg Y."/>
            <person name="Tangrot J."/>
            <person name="Rosling A."/>
        </authorList>
    </citation>
    <scope>NUCLEOTIDE SEQUENCE</scope>
    <source>
        <strain evidence="7">MT106</strain>
    </source>
</reference>
<dbReference type="Proteomes" id="UP000789831">
    <property type="component" value="Unassembled WGS sequence"/>
</dbReference>
<dbReference type="PANTHER" id="PTHR12300">
    <property type="entry name" value="HVA22-LIKE PROTEINS"/>
    <property type="match status" value="1"/>
</dbReference>
<keyword evidence="5 6" id="KW-0472">Membrane</keyword>
<dbReference type="InterPro" id="IPR004345">
    <property type="entry name" value="TB2_DP1_HVA22"/>
</dbReference>